<dbReference type="EMBL" id="MIQE01000010">
    <property type="protein sequence ID" value="OFA11449.1"/>
    <property type="molecule type" value="Genomic_DNA"/>
</dbReference>
<keyword evidence="1" id="KW-0732">Signal</keyword>
<reference evidence="2 3" key="1">
    <citation type="submission" date="2016-09" db="EMBL/GenBank/DDBJ databases">
        <title>Genome Sequence of Lactobacillus sunkii Strain CG01.</title>
        <authorList>
            <person name="Poehlein A."/>
            <person name="Gabris C."/>
            <person name="Bengelsdorf F.R."/>
            <person name="Duerre P."/>
            <person name="Daniel R."/>
        </authorList>
    </citation>
    <scope>NUCLEOTIDE SEQUENCE [LARGE SCALE GENOMIC DNA]</scope>
    <source>
        <strain evidence="2 3">CG_D</strain>
    </source>
</reference>
<dbReference type="RefSeq" id="WP_070367661.1">
    <property type="nucleotide sequence ID" value="NZ_JAZHVW010000001.1"/>
</dbReference>
<name>A0A1E7XEG4_9LACO</name>
<organism evidence="2 3">
    <name type="scientific">Lentilactobacillus sunkii</name>
    <dbReference type="NCBI Taxonomy" id="481719"/>
    <lineage>
        <taxon>Bacteria</taxon>
        <taxon>Bacillati</taxon>
        <taxon>Bacillota</taxon>
        <taxon>Bacilli</taxon>
        <taxon>Lactobacillales</taxon>
        <taxon>Lactobacillaceae</taxon>
        <taxon>Lentilactobacillus</taxon>
    </lineage>
</organism>
<feature type="chain" id="PRO_5039605962" evidence="1">
    <location>
        <begin position="30"/>
        <end position="130"/>
    </location>
</feature>
<sequence>MKKWKVLLGTIALSLGLLFAVGSSKSVDAAAWHWGTPTSIRGHWKSKKEGAIRTYVKIGKNYYHAMANDPDIRNNTKYKYIGHHIYKVNGYEPIYSKKRSSIYIQYINRTHIKEWTAGTPHKFRMLLTRY</sequence>
<dbReference type="STRING" id="481719.LASUN_10580"/>
<gene>
    <name evidence="2" type="ORF">LASUN_10580</name>
</gene>
<proteinExistence type="predicted"/>
<accession>A0A1E7XEG4</accession>
<dbReference type="AlphaFoldDB" id="A0A1E7XEG4"/>
<feature type="signal peptide" evidence="1">
    <location>
        <begin position="1"/>
        <end position="29"/>
    </location>
</feature>
<evidence type="ECO:0000313" key="3">
    <source>
        <dbReference type="Proteomes" id="UP000177010"/>
    </source>
</evidence>
<dbReference type="Proteomes" id="UP000177010">
    <property type="component" value="Unassembled WGS sequence"/>
</dbReference>
<comment type="caution">
    <text evidence="2">The sequence shown here is derived from an EMBL/GenBank/DDBJ whole genome shotgun (WGS) entry which is preliminary data.</text>
</comment>
<protein>
    <submittedName>
        <fullName evidence="2">Uncharacterized protein</fullName>
    </submittedName>
</protein>
<evidence type="ECO:0000256" key="1">
    <source>
        <dbReference type="SAM" id="SignalP"/>
    </source>
</evidence>
<evidence type="ECO:0000313" key="2">
    <source>
        <dbReference type="EMBL" id="OFA11449.1"/>
    </source>
</evidence>